<reference evidence="1 2" key="1">
    <citation type="journal article" date="2015" name="Genome Announc.">
        <title>Genome sequencing of 18 francisella strains to aid in assay development and testing.</title>
        <authorList>
            <person name="Johnson S.L."/>
            <person name="Daligault H.E."/>
            <person name="Davenport K.W."/>
            <person name="Coyne S.R."/>
            <person name="Frey K.G."/>
            <person name="Koroleva G.I."/>
            <person name="Broomall S.M."/>
            <person name="Bishop-Lilly K.A."/>
            <person name="Bruce D.C."/>
            <person name="Chertkov O."/>
            <person name="Freitas T."/>
            <person name="Jaissle J."/>
            <person name="Ladner J.T."/>
            <person name="Rosenzweig C.N."/>
            <person name="Gibbons H.S."/>
            <person name="Palacios G.F."/>
            <person name="Redden C.L."/>
            <person name="Xu Y."/>
            <person name="Minogue T.D."/>
            <person name="Chain P.S."/>
        </authorList>
    </citation>
    <scope>NUCLEOTIDE SEQUENCE [LARGE SCALE GENOMIC DNA]</scope>
    <source>
        <strain evidence="1 2">GA01-2794</strain>
    </source>
</reference>
<dbReference type="AlphaFoldDB" id="A0A0B6CZD6"/>
<dbReference type="Proteomes" id="UP000031830">
    <property type="component" value="Chromosome"/>
</dbReference>
<dbReference type="KEGG" id="fpz:LA55_743"/>
<evidence type="ECO:0000313" key="1">
    <source>
        <dbReference type="EMBL" id="AJI54230.1"/>
    </source>
</evidence>
<dbReference type="OrthoDB" id="5605254at2"/>
<dbReference type="GO" id="GO:0005975">
    <property type="term" value="P:carbohydrate metabolic process"/>
    <property type="evidence" value="ECO:0007669"/>
    <property type="project" value="InterPro"/>
</dbReference>
<evidence type="ECO:0000313" key="2">
    <source>
        <dbReference type="Proteomes" id="UP000031830"/>
    </source>
</evidence>
<protein>
    <submittedName>
        <fullName evidence="1">Glycosyl hydrolases 15 family protein</fullName>
    </submittedName>
</protein>
<keyword evidence="1" id="KW-0378">Hydrolase</keyword>
<gene>
    <name evidence="1" type="ORF">LA55_743</name>
</gene>
<dbReference type="Gene3D" id="1.50.10.10">
    <property type="match status" value="1"/>
</dbReference>
<dbReference type="RefSeq" id="WP_044525949.1">
    <property type="nucleotide sequence ID" value="NZ_CP009440.1"/>
</dbReference>
<sequence>MSNIDHIKKFIQSSKYVYKNIQIPEGGNINYMNEDLKPILENKLTSAQAKIILDKYDNAFDIGLTKTGFPKAAERDTNDDATNYDAVWVRDAIWVYYYFSEFKENDAKTLINKLYEYYNSPAQQKRFEEIIANPKLAADKMAVPHIRFDSSSDCYDDVMVNGEPQVWNHKQIDAHGLFLLALNDAYQKQIFNVSDSELLLFLERFFGFLASIKYYEYADAGAWEEIDRVNTSSISLVANAAKQWKSTLDNKNLKLSVDLQQLSNLGINKVKTQIASGGESPLYKSDDICYRESDAAMLHIFTPYFSDGLEFTEYQKSLALVEDLVRDYGVIRYKGDSYQSGNFWFEDDSTAKESLTDDASSVEEFAKRAKGRFEDSEAQWFFDSMLALAMMNLYDKYSQKFDKDKYFNKVARHLKRALAQMTASDYITADGQSVNVELLPESINVIIFDEQRYYLPSPITPLNWAKASLATALKKFSNYNIV</sequence>
<dbReference type="GO" id="GO:0016787">
    <property type="term" value="F:hydrolase activity"/>
    <property type="evidence" value="ECO:0007669"/>
    <property type="project" value="UniProtKB-KW"/>
</dbReference>
<organism evidence="1 2">
    <name type="scientific">Francisella philomiragia</name>
    <dbReference type="NCBI Taxonomy" id="28110"/>
    <lineage>
        <taxon>Bacteria</taxon>
        <taxon>Pseudomonadati</taxon>
        <taxon>Pseudomonadota</taxon>
        <taxon>Gammaproteobacteria</taxon>
        <taxon>Thiotrichales</taxon>
        <taxon>Francisellaceae</taxon>
        <taxon>Francisella</taxon>
    </lineage>
</organism>
<proteinExistence type="predicted"/>
<dbReference type="SUPFAM" id="SSF48208">
    <property type="entry name" value="Six-hairpin glycosidases"/>
    <property type="match status" value="1"/>
</dbReference>
<name>A0A0B6CZD6_9GAMM</name>
<accession>A0A0B6CZD6</accession>
<dbReference type="STRING" id="28110.KU46_1791"/>
<dbReference type="InterPro" id="IPR008928">
    <property type="entry name" value="6-hairpin_glycosidase_sf"/>
</dbReference>
<dbReference type="EMBL" id="CP009440">
    <property type="protein sequence ID" value="AJI54230.1"/>
    <property type="molecule type" value="Genomic_DNA"/>
</dbReference>
<dbReference type="InterPro" id="IPR012341">
    <property type="entry name" value="6hp_glycosidase-like_sf"/>
</dbReference>